<dbReference type="AlphaFoldDB" id="A0A938XRG5"/>
<gene>
    <name evidence="1" type="ORF">JOD01_000058</name>
</gene>
<dbReference type="GO" id="GO:0003690">
    <property type="term" value="F:double-stranded DNA binding"/>
    <property type="evidence" value="ECO:0007669"/>
    <property type="project" value="InterPro"/>
</dbReference>
<dbReference type="Gene3D" id="6.10.10.80">
    <property type="entry name" value="Small, acid-soluble spore protein, alpha/beta type-like"/>
    <property type="match status" value="1"/>
</dbReference>
<reference evidence="1" key="1">
    <citation type="submission" date="2021-01" db="EMBL/GenBank/DDBJ databases">
        <title>Genomic Encyclopedia of Type Strains, Phase IV (KMG-IV): sequencing the most valuable type-strain genomes for metagenomic binning, comparative biology and taxonomic classification.</title>
        <authorList>
            <person name="Goeker M."/>
        </authorList>
    </citation>
    <scope>NUCLEOTIDE SEQUENCE</scope>
    <source>
        <strain evidence="1">DSM 25523</strain>
    </source>
</reference>
<protein>
    <recommendedName>
        <fullName evidence="3">Alpha/beta hydrolase</fullName>
    </recommendedName>
</protein>
<sequence length="89" mass="9900">MGRRRRPLVADAQDGLDLLKARLQNVLEPEQAKFQVADQLHIPLKEGDNGDLAARDAGRIGGRLGGSMVKEMIRSAQQQLLQRQTDRGR</sequence>
<comment type="caution">
    <text evidence="1">The sequence shown here is derived from an EMBL/GenBank/DDBJ whole genome shotgun (WGS) entry which is preliminary data.</text>
</comment>
<dbReference type="EMBL" id="JAFBEB010000001">
    <property type="protein sequence ID" value="MBM7588472.1"/>
    <property type="molecule type" value="Genomic_DNA"/>
</dbReference>
<dbReference type="Proteomes" id="UP000717624">
    <property type="component" value="Unassembled WGS sequence"/>
</dbReference>
<dbReference type="Pfam" id="PF00269">
    <property type="entry name" value="SASP"/>
    <property type="match status" value="1"/>
</dbReference>
<dbReference type="RefSeq" id="WP_204516236.1">
    <property type="nucleotide sequence ID" value="NZ_BAABIN010000009.1"/>
</dbReference>
<name>A0A938XRG5_9BACL</name>
<dbReference type="InterPro" id="IPR001448">
    <property type="entry name" value="SASP_alpha/beta-type"/>
</dbReference>
<accession>A0A938XRG5</accession>
<evidence type="ECO:0008006" key="3">
    <source>
        <dbReference type="Google" id="ProtNLM"/>
    </source>
</evidence>
<keyword evidence="2" id="KW-1185">Reference proteome</keyword>
<organism evidence="1 2">
    <name type="scientific">Brevibacillus fulvus</name>
    <dbReference type="NCBI Taxonomy" id="1125967"/>
    <lineage>
        <taxon>Bacteria</taxon>
        <taxon>Bacillati</taxon>
        <taxon>Bacillota</taxon>
        <taxon>Bacilli</taxon>
        <taxon>Bacillales</taxon>
        <taxon>Paenibacillaceae</taxon>
        <taxon>Brevibacillus</taxon>
    </lineage>
</organism>
<evidence type="ECO:0000313" key="1">
    <source>
        <dbReference type="EMBL" id="MBM7588472.1"/>
    </source>
</evidence>
<evidence type="ECO:0000313" key="2">
    <source>
        <dbReference type="Proteomes" id="UP000717624"/>
    </source>
</evidence>
<proteinExistence type="predicted"/>
<dbReference type="InterPro" id="IPR038300">
    <property type="entry name" value="SASP_sf_alpha/beta"/>
</dbReference>
<dbReference type="GO" id="GO:0006265">
    <property type="term" value="P:DNA topological change"/>
    <property type="evidence" value="ECO:0007669"/>
    <property type="project" value="InterPro"/>
</dbReference>